<feature type="chain" id="PRO_5005895958" evidence="5">
    <location>
        <begin position="22"/>
        <end position="154"/>
    </location>
</feature>
<dbReference type="InterPro" id="IPR001534">
    <property type="entry name" value="Transthyretin-like"/>
</dbReference>
<proteinExistence type="inferred from homology"/>
<comment type="similarity">
    <text evidence="2">Belongs to the nematode transthyretin-like family.</text>
</comment>
<reference evidence="7" key="1">
    <citation type="submission" date="2017-02" db="UniProtKB">
        <authorList>
            <consortium name="WormBaseParasite"/>
        </authorList>
    </citation>
    <scope>IDENTIFICATION</scope>
</reference>
<sequence length="154" mass="17985">MSEKTIIFIILYTLCLINIHGEEDKGERLEVRGTVLCNEKSDDNVRVQIYKEYLPATNSINSPLNWTKTNKEGKFDIFGMTTDSETIYPFVYLIHYCNNYSNKCPSLYTMKIPYRYISKNGTWPHPYNAGIIHLKKYSSNCTDDNWILEGYNNN</sequence>
<dbReference type="AlphaFoldDB" id="A0A0N5CHT1"/>
<dbReference type="Pfam" id="PF01060">
    <property type="entry name" value="TTR-52"/>
    <property type="match status" value="1"/>
</dbReference>
<feature type="signal peptide" evidence="5">
    <location>
        <begin position="1"/>
        <end position="21"/>
    </location>
</feature>
<evidence type="ECO:0000256" key="2">
    <source>
        <dbReference type="ARBA" id="ARBA00010112"/>
    </source>
</evidence>
<evidence type="ECO:0000313" key="7">
    <source>
        <dbReference type="WBParaSite" id="SPAL_0001739500.1"/>
    </source>
</evidence>
<dbReference type="Gene3D" id="2.60.40.3330">
    <property type="match status" value="1"/>
</dbReference>
<evidence type="ECO:0000256" key="4">
    <source>
        <dbReference type="ARBA" id="ARBA00022729"/>
    </source>
</evidence>
<name>A0A0N5CHT1_STREA</name>
<dbReference type="PANTHER" id="PTHR21700">
    <property type="entry name" value="TRANSTHYRETIN-LIKE FAMILY PROTEIN-RELATED"/>
    <property type="match status" value="1"/>
</dbReference>
<dbReference type="Proteomes" id="UP000046392">
    <property type="component" value="Unplaced"/>
</dbReference>
<dbReference type="WBParaSite" id="SPAL_0001739500.1">
    <property type="protein sequence ID" value="SPAL_0001739500.1"/>
    <property type="gene ID" value="SPAL_0001739500"/>
</dbReference>
<keyword evidence="6" id="KW-1185">Reference proteome</keyword>
<accession>A0A0N5CHT1</accession>
<dbReference type="InterPro" id="IPR038479">
    <property type="entry name" value="Transthyretin-like_sf"/>
</dbReference>
<keyword evidence="3" id="KW-0964">Secreted</keyword>
<evidence type="ECO:0000256" key="3">
    <source>
        <dbReference type="ARBA" id="ARBA00022525"/>
    </source>
</evidence>
<evidence type="ECO:0000256" key="5">
    <source>
        <dbReference type="SAM" id="SignalP"/>
    </source>
</evidence>
<organism evidence="6 7">
    <name type="scientific">Strongyloides papillosus</name>
    <name type="common">Intestinal threadworm</name>
    <dbReference type="NCBI Taxonomy" id="174720"/>
    <lineage>
        <taxon>Eukaryota</taxon>
        <taxon>Metazoa</taxon>
        <taxon>Ecdysozoa</taxon>
        <taxon>Nematoda</taxon>
        <taxon>Chromadorea</taxon>
        <taxon>Rhabditida</taxon>
        <taxon>Tylenchina</taxon>
        <taxon>Panagrolaimomorpha</taxon>
        <taxon>Strongyloidoidea</taxon>
        <taxon>Strongyloididae</taxon>
        <taxon>Strongyloides</taxon>
    </lineage>
</organism>
<dbReference type="GO" id="GO:0005576">
    <property type="term" value="C:extracellular region"/>
    <property type="evidence" value="ECO:0007669"/>
    <property type="project" value="UniProtKB-SubCell"/>
</dbReference>
<comment type="subcellular location">
    <subcellularLocation>
        <location evidence="1">Secreted</location>
    </subcellularLocation>
</comment>
<protein>
    <submittedName>
        <fullName evidence="7">Transthyretin-like protein 46</fullName>
    </submittedName>
</protein>
<evidence type="ECO:0000256" key="1">
    <source>
        <dbReference type="ARBA" id="ARBA00004613"/>
    </source>
</evidence>
<keyword evidence="4 5" id="KW-0732">Signal</keyword>
<dbReference type="GO" id="GO:0009986">
    <property type="term" value="C:cell surface"/>
    <property type="evidence" value="ECO:0007669"/>
    <property type="project" value="InterPro"/>
</dbReference>
<evidence type="ECO:0000313" key="6">
    <source>
        <dbReference type="Proteomes" id="UP000046392"/>
    </source>
</evidence>